<organism evidence="1 2">
    <name type="scientific">Candidatus Methylumidiphilus alinenensis</name>
    <dbReference type="NCBI Taxonomy" id="2202197"/>
    <lineage>
        <taxon>Bacteria</taxon>
        <taxon>Pseudomonadati</taxon>
        <taxon>Pseudomonadota</taxon>
        <taxon>Gammaproteobacteria</taxon>
        <taxon>Methylococcales</taxon>
        <taxon>Candidatus Methylumidiphilus</taxon>
    </lineage>
</organism>
<evidence type="ECO:0000313" key="1">
    <source>
        <dbReference type="EMBL" id="PZN74016.1"/>
    </source>
</evidence>
<reference evidence="1 2" key="1">
    <citation type="journal article" date="2018" name="Aquat. Microb. Ecol.">
        <title>Gammaproteobacterial methanotrophs dominate.</title>
        <authorList>
            <person name="Rissanen A.J."/>
            <person name="Saarenheimo J."/>
            <person name="Tiirola M."/>
            <person name="Peura S."/>
            <person name="Aalto S.L."/>
            <person name="Karvinen A."/>
            <person name="Nykanen H."/>
        </authorList>
    </citation>
    <scope>NUCLEOTIDE SEQUENCE [LARGE SCALE GENOMIC DNA]</scope>
    <source>
        <strain evidence="1">AMbin10</strain>
    </source>
</reference>
<accession>A0A2W4QS72</accession>
<dbReference type="AlphaFoldDB" id="A0A2W4QS72"/>
<name>A0A2W4QS72_9GAMM</name>
<protein>
    <submittedName>
        <fullName evidence="1">Uncharacterized protein</fullName>
    </submittedName>
</protein>
<dbReference type="EMBL" id="QJPH01000438">
    <property type="protein sequence ID" value="PZN74016.1"/>
    <property type="molecule type" value="Genomic_DNA"/>
</dbReference>
<proteinExistence type="predicted"/>
<gene>
    <name evidence="1" type="ORF">DM484_21845</name>
</gene>
<dbReference type="Proteomes" id="UP000249396">
    <property type="component" value="Unassembled WGS sequence"/>
</dbReference>
<comment type="caution">
    <text evidence="1">The sequence shown here is derived from an EMBL/GenBank/DDBJ whole genome shotgun (WGS) entry which is preliminary data.</text>
</comment>
<sequence length="258" mass="28318">MSYASLLGIELQHAYYTDGLCPDFITLPSPDTQQFLTNQRCLVKPKATGLDLYVQTDANGNPAIAFDDSDTLSFELRLRNLDFSLFTDLTQLPTGNNVGITYFSQISAPVYAQVDITRDFNQVTGEQVAIAFVAKPVRWLYYLLTLANDTNTYSIASNTNPAQYTWSLVTGTDPVANGLALQSPGFKVASFLSGQTIPCQQSGMANIQLKVQGSPNNTRLIDSLPNPSYRNFLQTDVGTAQSVDAIYHVLTFMNTPTK</sequence>
<evidence type="ECO:0000313" key="2">
    <source>
        <dbReference type="Proteomes" id="UP000249396"/>
    </source>
</evidence>